<organism evidence="2 3">
    <name type="scientific">Streptomyces cuspidosporus</name>
    <dbReference type="NCBI Taxonomy" id="66882"/>
    <lineage>
        <taxon>Bacteria</taxon>
        <taxon>Bacillati</taxon>
        <taxon>Actinomycetota</taxon>
        <taxon>Actinomycetes</taxon>
        <taxon>Kitasatosporales</taxon>
        <taxon>Streptomycetaceae</taxon>
        <taxon>Streptomyces</taxon>
    </lineage>
</organism>
<proteinExistence type="predicted"/>
<comment type="caution">
    <text evidence="2">The sequence shown here is derived from an EMBL/GenBank/DDBJ whole genome shotgun (WGS) entry which is preliminary data.</text>
</comment>
<dbReference type="EMBL" id="BAAASD010000001">
    <property type="protein sequence ID" value="GAA2324108.1"/>
    <property type="molecule type" value="Genomic_DNA"/>
</dbReference>
<feature type="region of interest" description="Disordered" evidence="1">
    <location>
        <begin position="152"/>
        <end position="174"/>
    </location>
</feature>
<protein>
    <submittedName>
        <fullName evidence="2">Uncharacterized protein</fullName>
    </submittedName>
</protein>
<evidence type="ECO:0000313" key="3">
    <source>
        <dbReference type="Proteomes" id="UP001500253"/>
    </source>
</evidence>
<dbReference type="Proteomes" id="UP001500253">
    <property type="component" value="Unassembled WGS sequence"/>
</dbReference>
<feature type="region of interest" description="Disordered" evidence="1">
    <location>
        <begin position="1"/>
        <end position="21"/>
    </location>
</feature>
<dbReference type="RefSeq" id="WP_346172481.1">
    <property type="nucleotide sequence ID" value="NZ_BAAASD010000001.1"/>
</dbReference>
<reference evidence="3" key="1">
    <citation type="journal article" date="2019" name="Int. J. Syst. Evol. Microbiol.">
        <title>The Global Catalogue of Microorganisms (GCM) 10K type strain sequencing project: providing services to taxonomists for standard genome sequencing and annotation.</title>
        <authorList>
            <consortium name="The Broad Institute Genomics Platform"/>
            <consortium name="The Broad Institute Genome Sequencing Center for Infectious Disease"/>
            <person name="Wu L."/>
            <person name="Ma J."/>
        </authorList>
    </citation>
    <scope>NUCLEOTIDE SEQUENCE [LARGE SCALE GENOMIC DNA]</scope>
    <source>
        <strain evidence="3">JCM 4316</strain>
    </source>
</reference>
<evidence type="ECO:0000313" key="2">
    <source>
        <dbReference type="EMBL" id="GAA2324108.1"/>
    </source>
</evidence>
<sequence>MAGEDGAGREPAGFEVATGTGALPAGSARERAAAVRVAFEGLLQIRRLMNTGAAAPEGVPADWERRRPVRAVALALEAAGIPPSATDPEGRRIATGYRVRAADRAGVVRVEWLGPPGSGAAYAAHDALQGCVAALRRLGWEALEYRGPRGRRHLEVEPAGPPPAQTTLPAPYGA</sequence>
<gene>
    <name evidence="2" type="ORF">GCM10010246_01080</name>
</gene>
<accession>A0ABP5S8C0</accession>
<evidence type="ECO:0000256" key="1">
    <source>
        <dbReference type="SAM" id="MobiDB-lite"/>
    </source>
</evidence>
<name>A0ABP5S8C0_9ACTN</name>
<keyword evidence="3" id="KW-1185">Reference proteome</keyword>